<protein>
    <recommendedName>
        <fullName evidence="11">ABC transporter domain-containing protein</fullName>
    </recommendedName>
</protein>
<evidence type="ECO:0000256" key="10">
    <source>
        <dbReference type="ARBA" id="ARBA00023180"/>
    </source>
</evidence>
<evidence type="ECO:0000256" key="8">
    <source>
        <dbReference type="ARBA" id="ARBA00022989"/>
    </source>
</evidence>
<dbReference type="GO" id="GO:0090374">
    <property type="term" value="P:oligopeptide export from mitochondrion"/>
    <property type="evidence" value="ECO:0007669"/>
    <property type="project" value="TreeGrafter"/>
</dbReference>
<keyword evidence="13" id="KW-1185">Reference proteome</keyword>
<dbReference type="AlphaFoldDB" id="A0AA38GIK2"/>
<dbReference type="SMART" id="SM00382">
    <property type="entry name" value="AAA"/>
    <property type="match status" value="1"/>
</dbReference>
<evidence type="ECO:0000256" key="4">
    <source>
        <dbReference type="ARBA" id="ARBA00022692"/>
    </source>
</evidence>
<keyword evidence="9" id="KW-0472">Membrane</keyword>
<dbReference type="GO" id="GO:0005743">
    <property type="term" value="C:mitochondrial inner membrane"/>
    <property type="evidence" value="ECO:0007669"/>
    <property type="project" value="TreeGrafter"/>
</dbReference>
<feature type="domain" description="ABC transporter" evidence="11">
    <location>
        <begin position="42"/>
        <end position="296"/>
    </location>
</feature>
<evidence type="ECO:0000256" key="3">
    <source>
        <dbReference type="ARBA" id="ARBA00022448"/>
    </source>
</evidence>
<dbReference type="EMBL" id="JAHRHJ020000003">
    <property type="protein sequence ID" value="KAH9323276.1"/>
    <property type="molecule type" value="Genomic_DNA"/>
</dbReference>
<dbReference type="Gene3D" id="3.40.50.2000">
    <property type="entry name" value="Glycogen Phosphorylase B"/>
    <property type="match status" value="1"/>
</dbReference>
<organism evidence="12 13">
    <name type="scientific">Taxus chinensis</name>
    <name type="common">Chinese yew</name>
    <name type="synonym">Taxus wallichiana var. chinensis</name>
    <dbReference type="NCBI Taxonomy" id="29808"/>
    <lineage>
        <taxon>Eukaryota</taxon>
        <taxon>Viridiplantae</taxon>
        <taxon>Streptophyta</taxon>
        <taxon>Embryophyta</taxon>
        <taxon>Tracheophyta</taxon>
        <taxon>Spermatophyta</taxon>
        <taxon>Pinopsida</taxon>
        <taxon>Pinidae</taxon>
        <taxon>Conifers II</taxon>
        <taxon>Cupressales</taxon>
        <taxon>Taxaceae</taxon>
        <taxon>Taxus</taxon>
    </lineage>
</organism>
<reference evidence="12 13" key="1">
    <citation type="journal article" date="2021" name="Nat. Plants">
        <title>The Taxus genome provides insights into paclitaxel biosynthesis.</title>
        <authorList>
            <person name="Xiong X."/>
            <person name="Gou J."/>
            <person name="Liao Q."/>
            <person name="Li Y."/>
            <person name="Zhou Q."/>
            <person name="Bi G."/>
            <person name="Li C."/>
            <person name="Du R."/>
            <person name="Wang X."/>
            <person name="Sun T."/>
            <person name="Guo L."/>
            <person name="Liang H."/>
            <person name="Lu P."/>
            <person name="Wu Y."/>
            <person name="Zhang Z."/>
            <person name="Ro D.K."/>
            <person name="Shang Y."/>
            <person name="Huang S."/>
            <person name="Yan J."/>
        </authorList>
    </citation>
    <scope>NUCLEOTIDE SEQUENCE [LARGE SCALE GENOMIC DNA]</scope>
    <source>
        <strain evidence="12">Ta-2019</strain>
    </source>
</reference>
<dbReference type="Gene3D" id="3.40.50.300">
    <property type="entry name" value="P-loop containing nucleotide triphosphate hydrolases"/>
    <property type="match status" value="1"/>
</dbReference>
<feature type="non-terminal residue" evidence="12">
    <location>
        <position position="382"/>
    </location>
</feature>
<dbReference type="Gene3D" id="1.20.1560.10">
    <property type="entry name" value="ABC transporter type 1, transmembrane domain"/>
    <property type="match status" value="1"/>
</dbReference>
<name>A0AA38GIK2_TAXCH</name>
<sequence>MTSDLAKGSAAFKSVFGILDRVTKINPDDPQGKKPVTIQGNIEFKNVTFVYPARLDAVILKDFNLKVSSRSSIALVGPSGSGKSTIIGLMERFYDPVKGNITVDGTDLKILNLRCLREHIALVGQEPVLFRGSIKDNILYGRPTATEAEIIQAATVANAHHFISHLKDGYETYCGERGLQFFGGQKERIAIARAIIKNPSILLLDEATSALDGESEKVVQEALDRVMVKYVVEFAKALAQMPEVYRVDLLTRAGYAACLLSCALNVPIVLTGHSLGRNKLEQILKQGKQSKEEINRTYKIFRRISAEELCLNSAELVVTSTRQEIEEQWGLYDGFDLELNRKLRARAKQGQNCYGLYMPRVYADALIYRAATKRIALIKTNN</sequence>
<keyword evidence="6" id="KW-0547">Nucleotide-binding</keyword>
<keyword evidence="10" id="KW-0325">Glycoprotein</keyword>
<dbReference type="InterPro" id="IPR036640">
    <property type="entry name" value="ABC1_TM_sf"/>
</dbReference>
<keyword evidence="4" id="KW-0812">Transmembrane</keyword>
<dbReference type="SUPFAM" id="SSF52540">
    <property type="entry name" value="P-loop containing nucleoside triphosphate hydrolases"/>
    <property type="match status" value="1"/>
</dbReference>
<dbReference type="PANTHER" id="PTHR43394">
    <property type="entry name" value="ATP-DEPENDENT PERMEASE MDL1, MITOCHONDRIAL"/>
    <property type="match status" value="1"/>
</dbReference>
<evidence type="ECO:0000313" key="12">
    <source>
        <dbReference type="EMBL" id="KAH9323276.1"/>
    </source>
</evidence>
<evidence type="ECO:0000256" key="6">
    <source>
        <dbReference type="ARBA" id="ARBA00022741"/>
    </source>
</evidence>
<dbReference type="GO" id="GO:0016887">
    <property type="term" value="F:ATP hydrolysis activity"/>
    <property type="evidence" value="ECO:0007669"/>
    <property type="project" value="InterPro"/>
</dbReference>
<comment type="subcellular location">
    <subcellularLocation>
        <location evidence="1">Membrane</location>
        <topology evidence="1">Multi-pass membrane protein</topology>
    </subcellularLocation>
</comment>
<evidence type="ECO:0000256" key="9">
    <source>
        <dbReference type="ARBA" id="ARBA00023136"/>
    </source>
</evidence>
<comment type="similarity">
    <text evidence="2">Belongs to the ABC transporter superfamily. ABCB family. Multidrug resistance exporter (TC 3.A.1.201) subfamily.</text>
</comment>
<dbReference type="GO" id="GO:0005524">
    <property type="term" value="F:ATP binding"/>
    <property type="evidence" value="ECO:0007669"/>
    <property type="project" value="UniProtKB-KW"/>
</dbReference>
<evidence type="ECO:0000256" key="2">
    <source>
        <dbReference type="ARBA" id="ARBA00007577"/>
    </source>
</evidence>
<evidence type="ECO:0000256" key="5">
    <source>
        <dbReference type="ARBA" id="ARBA00022737"/>
    </source>
</evidence>
<dbReference type="InterPro" id="IPR003593">
    <property type="entry name" value="AAA+_ATPase"/>
</dbReference>
<evidence type="ECO:0000256" key="1">
    <source>
        <dbReference type="ARBA" id="ARBA00004141"/>
    </source>
</evidence>
<dbReference type="PROSITE" id="PS50893">
    <property type="entry name" value="ABC_TRANSPORTER_2"/>
    <property type="match status" value="1"/>
</dbReference>
<keyword evidence="8" id="KW-1133">Transmembrane helix</keyword>
<dbReference type="GO" id="GO:0015421">
    <property type="term" value="F:ABC-type oligopeptide transporter activity"/>
    <property type="evidence" value="ECO:0007669"/>
    <property type="project" value="TreeGrafter"/>
</dbReference>
<dbReference type="Pfam" id="PF00005">
    <property type="entry name" value="ABC_tran"/>
    <property type="match status" value="1"/>
</dbReference>
<evidence type="ECO:0000256" key="7">
    <source>
        <dbReference type="ARBA" id="ARBA00022840"/>
    </source>
</evidence>
<dbReference type="InterPro" id="IPR039421">
    <property type="entry name" value="Type_1_exporter"/>
</dbReference>
<evidence type="ECO:0000259" key="11">
    <source>
        <dbReference type="PROSITE" id="PS50893"/>
    </source>
</evidence>
<keyword evidence="7" id="KW-0067">ATP-binding</keyword>
<gene>
    <name evidence="12" type="ORF">KI387_017915</name>
</gene>
<dbReference type="InterPro" id="IPR003439">
    <property type="entry name" value="ABC_transporter-like_ATP-bd"/>
</dbReference>
<accession>A0AA38GIK2</accession>
<proteinExistence type="inferred from homology"/>
<evidence type="ECO:0000313" key="13">
    <source>
        <dbReference type="Proteomes" id="UP000824469"/>
    </source>
</evidence>
<dbReference type="FunFam" id="3.40.50.300:FF:000240">
    <property type="entry name" value="ABC transporter B family member 20"/>
    <property type="match status" value="1"/>
</dbReference>
<dbReference type="PANTHER" id="PTHR43394:SF11">
    <property type="entry name" value="ATP-BINDING CASSETTE TRANSPORTER"/>
    <property type="match status" value="1"/>
</dbReference>
<dbReference type="InterPro" id="IPR027417">
    <property type="entry name" value="P-loop_NTPase"/>
</dbReference>
<keyword evidence="5" id="KW-0677">Repeat</keyword>
<dbReference type="Proteomes" id="UP000824469">
    <property type="component" value="Unassembled WGS sequence"/>
</dbReference>
<keyword evidence="3" id="KW-0813">Transport</keyword>
<comment type="caution">
    <text evidence="12">The sequence shown here is derived from an EMBL/GenBank/DDBJ whole genome shotgun (WGS) entry which is preliminary data.</text>
</comment>